<dbReference type="AlphaFoldDB" id="F0XGH5"/>
<dbReference type="eggNOG" id="ENOG502RJKV">
    <property type="taxonomic scope" value="Eukaryota"/>
</dbReference>
<dbReference type="Proteomes" id="UP000007796">
    <property type="component" value="Unassembled WGS sequence"/>
</dbReference>
<keyword evidence="3" id="KW-1185">Reference proteome</keyword>
<evidence type="ECO:0000256" key="1">
    <source>
        <dbReference type="SAM" id="SignalP"/>
    </source>
</evidence>
<dbReference type="GeneID" id="25975837"/>
<evidence type="ECO:0000313" key="3">
    <source>
        <dbReference type="Proteomes" id="UP000007796"/>
    </source>
</evidence>
<accession>F0XGH5</accession>
<feature type="chain" id="PRO_5003263942" evidence="1">
    <location>
        <begin position="17"/>
        <end position="68"/>
    </location>
</feature>
<feature type="signal peptide" evidence="1">
    <location>
        <begin position="1"/>
        <end position="16"/>
    </location>
</feature>
<dbReference type="OrthoDB" id="4835952at2759"/>
<proteinExistence type="predicted"/>
<reference evidence="2 3" key="1">
    <citation type="journal article" date="2011" name="Proc. Natl. Acad. Sci. U.S.A.">
        <title>Genome and transcriptome analyses of the mountain pine beetle-fungal symbiont Grosmannia clavigera, a lodgepole pine pathogen.</title>
        <authorList>
            <person name="DiGuistini S."/>
            <person name="Wang Y."/>
            <person name="Liao N.Y."/>
            <person name="Taylor G."/>
            <person name="Tanguay P."/>
            <person name="Feau N."/>
            <person name="Henrissat B."/>
            <person name="Chan S.K."/>
            <person name="Hesse-Orce U."/>
            <person name="Alamouti S.M."/>
            <person name="Tsui C.K.M."/>
            <person name="Docking R.T."/>
            <person name="Levasseur A."/>
            <person name="Haridas S."/>
            <person name="Robertson G."/>
            <person name="Birol I."/>
            <person name="Holt R.A."/>
            <person name="Marra M.A."/>
            <person name="Hamelin R.C."/>
            <person name="Hirst M."/>
            <person name="Jones S.J.M."/>
            <person name="Bohlmann J."/>
            <person name="Breuil C."/>
        </authorList>
    </citation>
    <scope>NUCLEOTIDE SEQUENCE [LARGE SCALE GENOMIC DNA]</scope>
    <source>
        <strain evidence="3">kw1407 / UAMH 11150</strain>
    </source>
</reference>
<gene>
    <name evidence="2" type="ORF">CMQ_2807</name>
</gene>
<dbReference type="HOGENOM" id="CLU_188547_3_1_1"/>
<dbReference type="RefSeq" id="XP_014172360.1">
    <property type="nucleotide sequence ID" value="XM_014316885.1"/>
</dbReference>
<keyword evidence="1" id="KW-0732">Signal</keyword>
<sequence length="68" mass="7085">MKFSLCIAALVSVAVASSMQDHQDFVKRQVDSGNAQGEVPAEVAAMTDADGNVVEFDASKVVLGAARM</sequence>
<protein>
    <submittedName>
        <fullName evidence="2">Uncharacterized protein</fullName>
    </submittedName>
</protein>
<name>F0XGH5_GROCL</name>
<dbReference type="InParanoid" id="F0XGH5"/>
<dbReference type="EMBL" id="GL629769">
    <property type="protein sequence ID" value="EFX02878.1"/>
    <property type="molecule type" value="Genomic_DNA"/>
</dbReference>
<organism evidence="3">
    <name type="scientific">Grosmannia clavigera (strain kw1407 / UAMH 11150)</name>
    <name type="common">Blue stain fungus</name>
    <name type="synonym">Graphiocladiella clavigera</name>
    <dbReference type="NCBI Taxonomy" id="655863"/>
    <lineage>
        <taxon>Eukaryota</taxon>
        <taxon>Fungi</taxon>
        <taxon>Dikarya</taxon>
        <taxon>Ascomycota</taxon>
        <taxon>Pezizomycotina</taxon>
        <taxon>Sordariomycetes</taxon>
        <taxon>Sordariomycetidae</taxon>
        <taxon>Ophiostomatales</taxon>
        <taxon>Ophiostomataceae</taxon>
        <taxon>Leptographium</taxon>
    </lineage>
</organism>
<evidence type="ECO:0000313" key="2">
    <source>
        <dbReference type="EMBL" id="EFX02878.1"/>
    </source>
</evidence>